<dbReference type="EMBL" id="LYBM01000011">
    <property type="protein sequence ID" value="ODA34002.1"/>
    <property type="molecule type" value="Genomic_DNA"/>
</dbReference>
<dbReference type="OrthoDB" id="6711279at2"/>
<dbReference type="AlphaFoldDB" id="A0A1C3EL96"/>
<protein>
    <submittedName>
        <fullName evidence="1">Uncharacterized protein</fullName>
    </submittedName>
</protein>
<evidence type="ECO:0000313" key="1">
    <source>
        <dbReference type="EMBL" id="ODA34002.1"/>
    </source>
</evidence>
<keyword evidence="2" id="KW-1185">Reference proteome</keyword>
<comment type="caution">
    <text evidence="1">The sequence shown here is derived from an EMBL/GenBank/DDBJ whole genome shotgun (WGS) entry which is preliminary data.</text>
</comment>
<dbReference type="Proteomes" id="UP000094936">
    <property type="component" value="Unassembled WGS sequence"/>
</dbReference>
<reference evidence="1 2" key="1">
    <citation type="submission" date="2016-05" db="EMBL/GenBank/DDBJ databases">
        <title>Genomic Taxonomy of the Vibrionaceae.</title>
        <authorList>
            <person name="Gomez-Gil B."/>
            <person name="Enciso-Ibarra J."/>
        </authorList>
    </citation>
    <scope>NUCLEOTIDE SEQUENCE [LARGE SCALE GENOMIC DNA]</scope>
    <source>
        <strain evidence="1 2">CAIM 1920</strain>
    </source>
</reference>
<proteinExistence type="predicted"/>
<name>A0A1C3EL96_9GAMM</name>
<evidence type="ECO:0000313" key="2">
    <source>
        <dbReference type="Proteomes" id="UP000094936"/>
    </source>
</evidence>
<accession>A0A1C3EL96</accession>
<gene>
    <name evidence="1" type="ORF">A8L45_08120</name>
</gene>
<sequence>MDYLAQFRQSVEKSTQMGIEPRVVNSSEHHVSFDEKFDRLMHEVSTFLVNLHGDGYRGASCMNFASQVFMFLQQNKIPCELTYGEVKFRSESLYSATQENLEAEWKEISQEKNIGIHVWVTIGEDYVVDPTTVSRVSRHYGMPWPHFAVLHGHQKELVRDEEIEHIPMLVGKNYLEKITSNEIELDYLCSAQRKD</sequence>
<dbReference type="RefSeq" id="WP_068901045.1">
    <property type="nucleotide sequence ID" value="NZ_JBHUIF010000013.1"/>
</dbReference>
<organism evidence="1 2">
    <name type="scientific">Veronia pacifica</name>
    <dbReference type="NCBI Taxonomy" id="1080227"/>
    <lineage>
        <taxon>Bacteria</taxon>
        <taxon>Pseudomonadati</taxon>
        <taxon>Pseudomonadota</taxon>
        <taxon>Gammaproteobacteria</taxon>
        <taxon>Vibrionales</taxon>
        <taxon>Vibrionaceae</taxon>
        <taxon>Veronia</taxon>
    </lineage>
</organism>